<proteinExistence type="predicted"/>
<name>A0A1I2EEC1_9ACTN</name>
<reference evidence="2" key="1">
    <citation type="submission" date="2016-10" db="EMBL/GenBank/DDBJ databases">
        <authorList>
            <person name="Varghese N."/>
            <person name="Submissions S."/>
        </authorList>
    </citation>
    <scope>NUCLEOTIDE SEQUENCE [LARGE SCALE GENOMIC DNA]</scope>
    <source>
        <strain evidence="2">DSM 46838</strain>
    </source>
</reference>
<dbReference type="OrthoDB" id="9787486at2"/>
<organism evidence="1 2">
    <name type="scientific">Blastococcus tunisiensis</name>
    <dbReference type="NCBI Taxonomy" id="1798228"/>
    <lineage>
        <taxon>Bacteria</taxon>
        <taxon>Bacillati</taxon>
        <taxon>Actinomycetota</taxon>
        <taxon>Actinomycetes</taxon>
        <taxon>Geodermatophilales</taxon>
        <taxon>Geodermatophilaceae</taxon>
        <taxon>Blastococcus</taxon>
    </lineage>
</organism>
<accession>A0A1I2EEC1</accession>
<sequence>MPAGPRPFPPESLRHAAAGARLELTDDRLEEVGQLLTDTYALIDLIDDVPLGETPPATAFDARWEA</sequence>
<dbReference type="Proteomes" id="UP000198589">
    <property type="component" value="Unassembled WGS sequence"/>
</dbReference>
<dbReference type="AlphaFoldDB" id="A0A1I2EEC1"/>
<gene>
    <name evidence="1" type="ORF">SAMN05216574_10724</name>
</gene>
<dbReference type="RefSeq" id="WP_092197219.1">
    <property type="nucleotide sequence ID" value="NZ_FOND01000007.1"/>
</dbReference>
<evidence type="ECO:0000313" key="2">
    <source>
        <dbReference type="Proteomes" id="UP000198589"/>
    </source>
</evidence>
<dbReference type="EMBL" id="FOND01000007">
    <property type="protein sequence ID" value="SFE91195.1"/>
    <property type="molecule type" value="Genomic_DNA"/>
</dbReference>
<evidence type="ECO:0000313" key="1">
    <source>
        <dbReference type="EMBL" id="SFE91195.1"/>
    </source>
</evidence>
<keyword evidence="2" id="KW-1185">Reference proteome</keyword>
<dbReference type="STRING" id="1798228.SAMN05216574_10724"/>
<protein>
    <submittedName>
        <fullName evidence="1">Uncharacterized protein</fullName>
    </submittedName>
</protein>